<gene>
    <name evidence="1" type="ORF">J2R62_04220</name>
</gene>
<evidence type="ECO:0008006" key="3">
    <source>
        <dbReference type="Google" id="ProtNLM"/>
    </source>
</evidence>
<reference evidence="1" key="1">
    <citation type="submission" date="2021-03" db="EMBL/GenBank/DDBJ databases">
        <title>Plesiomonas shigelloides zfcc0051, isolated from zebrafish feces.</title>
        <authorList>
            <person name="Vanderhoek Z."/>
            <person name="Gaulke C."/>
        </authorList>
    </citation>
    <scope>NUCLEOTIDE SEQUENCE</scope>
    <source>
        <strain evidence="1">Zfcc0051</strain>
    </source>
</reference>
<proteinExistence type="predicted"/>
<protein>
    <recommendedName>
        <fullName evidence="3">Flagellar protein FliT</fullName>
    </recommendedName>
</protein>
<evidence type="ECO:0000313" key="2">
    <source>
        <dbReference type="Proteomes" id="UP000664658"/>
    </source>
</evidence>
<evidence type="ECO:0000313" key="1">
    <source>
        <dbReference type="EMBL" id="MBO1107436.1"/>
    </source>
</evidence>
<accession>A0A8E0W408</accession>
<sequence>MSGLSERLQRLSQAMEQAVRSGDFTLLAELDQKLLAGLSRLNGAEIPADAQPVLKQLASRYPQWIAAARSEQAQVRAQICQQPSQQQGLQAYIQNS</sequence>
<dbReference type="RefSeq" id="WP_010862958.1">
    <property type="nucleotide sequence ID" value="NZ_CP062196.1"/>
</dbReference>
<dbReference type="EMBL" id="JAFNAA010000003">
    <property type="protein sequence ID" value="MBO1107436.1"/>
    <property type="molecule type" value="Genomic_DNA"/>
</dbReference>
<dbReference type="GeneID" id="69704889"/>
<name>A0A8E0W408_PLESH</name>
<organism evidence="1 2">
    <name type="scientific">Plesiomonas shigelloides</name>
    <name type="common">Aeromonas shigelloides</name>
    <dbReference type="NCBI Taxonomy" id="703"/>
    <lineage>
        <taxon>Bacteria</taxon>
        <taxon>Pseudomonadati</taxon>
        <taxon>Pseudomonadota</taxon>
        <taxon>Gammaproteobacteria</taxon>
        <taxon>Enterobacterales</taxon>
        <taxon>Enterobacteriaceae</taxon>
        <taxon>Plesiomonas</taxon>
    </lineage>
</organism>
<comment type="caution">
    <text evidence="1">The sequence shown here is derived from an EMBL/GenBank/DDBJ whole genome shotgun (WGS) entry which is preliminary data.</text>
</comment>
<dbReference type="AlphaFoldDB" id="A0A8E0W408"/>
<dbReference type="Proteomes" id="UP000664658">
    <property type="component" value="Unassembled WGS sequence"/>
</dbReference>